<feature type="compositionally biased region" description="Polar residues" evidence="1">
    <location>
        <begin position="10"/>
        <end position="21"/>
    </location>
</feature>
<organism evidence="2 3">
    <name type="scientific">Daedalea quercina L-15889</name>
    <dbReference type="NCBI Taxonomy" id="1314783"/>
    <lineage>
        <taxon>Eukaryota</taxon>
        <taxon>Fungi</taxon>
        <taxon>Dikarya</taxon>
        <taxon>Basidiomycota</taxon>
        <taxon>Agaricomycotina</taxon>
        <taxon>Agaricomycetes</taxon>
        <taxon>Polyporales</taxon>
        <taxon>Fomitopsis</taxon>
    </lineage>
</organism>
<evidence type="ECO:0000256" key="1">
    <source>
        <dbReference type="SAM" id="MobiDB-lite"/>
    </source>
</evidence>
<sequence length="183" mass="20006">MSSRKAAPVCTSSPSLAQQSLRRQPIPRPARRSSRSPLDEGPFLAIVVASAQIICSRLTVVSSPAFEIPSMRMGHRSPSLHPSSGITLKSAAVARYPSVEPLQVLIPPTASTAARNLVDARYRDLDTIALVHGGQRPLVDGLWPEVTLERHRSSRSRSVHCKYLMTVHLALCARCVTFDFSRT</sequence>
<gene>
    <name evidence="2" type="ORF">DAEQUDRAFT_224801</name>
</gene>
<dbReference type="AlphaFoldDB" id="A0A165QZC9"/>
<protein>
    <submittedName>
        <fullName evidence="2">Uncharacterized protein</fullName>
    </submittedName>
</protein>
<reference evidence="2 3" key="1">
    <citation type="journal article" date="2016" name="Mol. Biol. Evol.">
        <title>Comparative Genomics of Early-Diverging Mushroom-Forming Fungi Provides Insights into the Origins of Lignocellulose Decay Capabilities.</title>
        <authorList>
            <person name="Nagy L.G."/>
            <person name="Riley R."/>
            <person name="Tritt A."/>
            <person name="Adam C."/>
            <person name="Daum C."/>
            <person name="Floudas D."/>
            <person name="Sun H."/>
            <person name="Yadav J.S."/>
            <person name="Pangilinan J."/>
            <person name="Larsson K.H."/>
            <person name="Matsuura K."/>
            <person name="Barry K."/>
            <person name="Labutti K."/>
            <person name="Kuo R."/>
            <person name="Ohm R.A."/>
            <person name="Bhattacharya S.S."/>
            <person name="Shirouzu T."/>
            <person name="Yoshinaga Y."/>
            <person name="Martin F.M."/>
            <person name="Grigoriev I.V."/>
            <person name="Hibbett D.S."/>
        </authorList>
    </citation>
    <scope>NUCLEOTIDE SEQUENCE [LARGE SCALE GENOMIC DNA]</scope>
    <source>
        <strain evidence="2 3">L-15889</strain>
    </source>
</reference>
<name>A0A165QZC9_9APHY</name>
<dbReference type="EMBL" id="KV429053">
    <property type="protein sequence ID" value="KZT70115.1"/>
    <property type="molecule type" value="Genomic_DNA"/>
</dbReference>
<proteinExistence type="predicted"/>
<evidence type="ECO:0000313" key="3">
    <source>
        <dbReference type="Proteomes" id="UP000076727"/>
    </source>
</evidence>
<evidence type="ECO:0000313" key="2">
    <source>
        <dbReference type="EMBL" id="KZT70115.1"/>
    </source>
</evidence>
<keyword evidence="3" id="KW-1185">Reference proteome</keyword>
<dbReference type="Proteomes" id="UP000076727">
    <property type="component" value="Unassembled WGS sequence"/>
</dbReference>
<feature type="region of interest" description="Disordered" evidence="1">
    <location>
        <begin position="1"/>
        <end position="37"/>
    </location>
</feature>
<accession>A0A165QZC9</accession>